<dbReference type="PANTHER" id="PTHR37422:SF17">
    <property type="entry name" value="O-ANTIGEN LIGASE"/>
    <property type="match status" value="1"/>
</dbReference>
<keyword evidence="4 6" id="KW-0472">Membrane</keyword>
<evidence type="ECO:0000259" key="7">
    <source>
        <dbReference type="Pfam" id="PF04932"/>
    </source>
</evidence>
<feature type="transmembrane region" description="Helical" evidence="6">
    <location>
        <begin position="255"/>
        <end position="274"/>
    </location>
</feature>
<feature type="domain" description="O-antigen ligase-related" evidence="7">
    <location>
        <begin position="213"/>
        <end position="365"/>
    </location>
</feature>
<feature type="transmembrane region" description="Helical" evidence="6">
    <location>
        <begin position="57"/>
        <end position="75"/>
    </location>
</feature>
<keyword evidence="2 6" id="KW-0812">Transmembrane</keyword>
<feature type="region of interest" description="Disordered" evidence="5">
    <location>
        <begin position="444"/>
        <end position="471"/>
    </location>
</feature>
<evidence type="ECO:0000256" key="3">
    <source>
        <dbReference type="ARBA" id="ARBA00022989"/>
    </source>
</evidence>
<feature type="transmembrane region" description="Helical" evidence="6">
    <location>
        <begin position="227"/>
        <end position="243"/>
    </location>
</feature>
<keyword evidence="8" id="KW-0436">Ligase</keyword>
<feature type="transmembrane region" description="Helical" evidence="6">
    <location>
        <begin position="358"/>
        <end position="377"/>
    </location>
</feature>
<feature type="compositionally biased region" description="Basic and acidic residues" evidence="5">
    <location>
        <begin position="459"/>
        <end position="471"/>
    </location>
</feature>
<feature type="transmembrane region" description="Helical" evidence="6">
    <location>
        <begin position="177"/>
        <end position="196"/>
    </location>
</feature>
<gene>
    <name evidence="8" type="ORF">ACIPEN_04050</name>
</gene>
<feature type="transmembrane region" description="Helical" evidence="6">
    <location>
        <begin position="87"/>
        <end position="105"/>
    </location>
</feature>
<feature type="transmembrane region" description="Helical" evidence="6">
    <location>
        <begin position="203"/>
        <end position="221"/>
    </location>
</feature>
<comment type="caution">
    <text evidence="8">The sequence shown here is derived from an EMBL/GenBank/DDBJ whole genome shotgun (WGS) entry which is preliminary data.</text>
</comment>
<feature type="transmembrane region" description="Helical" evidence="6">
    <location>
        <begin position="147"/>
        <end position="165"/>
    </location>
</feature>
<accession>A0ABW8EY17</accession>
<organism evidence="8 9">
    <name type="scientific">Herbaspirillum chlorophenolicum</name>
    <dbReference type="NCBI Taxonomy" id="211589"/>
    <lineage>
        <taxon>Bacteria</taxon>
        <taxon>Pseudomonadati</taxon>
        <taxon>Pseudomonadota</taxon>
        <taxon>Betaproteobacteria</taxon>
        <taxon>Burkholderiales</taxon>
        <taxon>Oxalobacteraceae</taxon>
        <taxon>Herbaspirillum</taxon>
    </lineage>
</organism>
<proteinExistence type="predicted"/>
<dbReference type="PANTHER" id="PTHR37422">
    <property type="entry name" value="TEICHURONIC ACID BIOSYNTHESIS PROTEIN TUAE"/>
    <property type="match status" value="1"/>
</dbReference>
<evidence type="ECO:0000313" key="8">
    <source>
        <dbReference type="EMBL" id="MFJ3044987.1"/>
    </source>
</evidence>
<evidence type="ECO:0000313" key="9">
    <source>
        <dbReference type="Proteomes" id="UP001617427"/>
    </source>
</evidence>
<dbReference type="RefSeq" id="WP_402698463.1">
    <property type="nucleotide sequence ID" value="NZ_JBIUZV010000002.1"/>
</dbReference>
<dbReference type="Pfam" id="PF04932">
    <property type="entry name" value="Wzy_C"/>
    <property type="match status" value="1"/>
</dbReference>
<evidence type="ECO:0000256" key="4">
    <source>
        <dbReference type="ARBA" id="ARBA00023136"/>
    </source>
</evidence>
<name>A0ABW8EY17_9BURK</name>
<evidence type="ECO:0000256" key="5">
    <source>
        <dbReference type="SAM" id="MobiDB-lite"/>
    </source>
</evidence>
<dbReference type="GO" id="GO:0016874">
    <property type="term" value="F:ligase activity"/>
    <property type="evidence" value="ECO:0007669"/>
    <property type="project" value="UniProtKB-KW"/>
</dbReference>
<feature type="transmembrane region" description="Helical" evidence="6">
    <location>
        <begin position="22"/>
        <end position="41"/>
    </location>
</feature>
<keyword evidence="3 6" id="KW-1133">Transmembrane helix</keyword>
<evidence type="ECO:0000256" key="6">
    <source>
        <dbReference type="SAM" id="Phobius"/>
    </source>
</evidence>
<dbReference type="InterPro" id="IPR051533">
    <property type="entry name" value="WaaL-like"/>
</dbReference>
<reference evidence="8 9" key="1">
    <citation type="submission" date="2024-10" db="EMBL/GenBank/DDBJ databases">
        <title>The Natural Products Discovery Center: Release of the First 8490 Sequenced Strains for Exploring Actinobacteria Biosynthetic Diversity.</title>
        <authorList>
            <person name="Kalkreuter E."/>
            <person name="Kautsar S.A."/>
            <person name="Yang D."/>
            <person name="Bader C.D."/>
            <person name="Teijaro C.N."/>
            <person name="Fluegel L."/>
            <person name="Davis C.M."/>
            <person name="Simpson J.R."/>
            <person name="Lauterbach L."/>
            <person name="Steele A.D."/>
            <person name="Gui C."/>
            <person name="Meng S."/>
            <person name="Li G."/>
            <person name="Viehrig K."/>
            <person name="Ye F."/>
            <person name="Su P."/>
            <person name="Kiefer A.F."/>
            <person name="Nichols A."/>
            <person name="Cepeda A.J."/>
            <person name="Yan W."/>
            <person name="Fan B."/>
            <person name="Jiang Y."/>
            <person name="Adhikari A."/>
            <person name="Zheng C.-J."/>
            <person name="Schuster L."/>
            <person name="Cowan T.M."/>
            <person name="Smanski M.J."/>
            <person name="Chevrette M.G."/>
            <person name="De Carvalho L.P.S."/>
            <person name="Shen B."/>
        </authorList>
    </citation>
    <scope>NUCLEOTIDE SEQUENCE [LARGE SCALE GENOMIC DNA]</scope>
    <source>
        <strain evidence="8 9">NPDC087045</strain>
    </source>
</reference>
<feature type="transmembrane region" description="Helical" evidence="6">
    <location>
        <begin position="117"/>
        <end position="135"/>
    </location>
</feature>
<evidence type="ECO:0000256" key="1">
    <source>
        <dbReference type="ARBA" id="ARBA00004141"/>
    </source>
</evidence>
<dbReference type="Proteomes" id="UP001617427">
    <property type="component" value="Unassembled WGS sequence"/>
</dbReference>
<dbReference type="InterPro" id="IPR007016">
    <property type="entry name" value="O-antigen_ligase-rel_domated"/>
</dbReference>
<keyword evidence="9" id="KW-1185">Reference proteome</keyword>
<feature type="compositionally biased region" description="Low complexity" evidence="5">
    <location>
        <begin position="448"/>
        <end position="458"/>
    </location>
</feature>
<evidence type="ECO:0000256" key="2">
    <source>
        <dbReference type="ARBA" id="ARBA00022692"/>
    </source>
</evidence>
<comment type="subcellular location">
    <subcellularLocation>
        <location evidence="1">Membrane</location>
        <topology evidence="1">Multi-pass membrane protein</topology>
    </subcellularLocation>
</comment>
<dbReference type="EMBL" id="JBIUZV010000002">
    <property type="protein sequence ID" value="MFJ3044987.1"/>
    <property type="molecule type" value="Genomic_DNA"/>
</dbReference>
<protein>
    <submittedName>
        <fullName evidence="8">O-antigen ligase family protein</fullName>
    </submittedName>
</protein>
<sequence>MNTAIDPLYTARPSAFGNIDPFVVRLLIVLSMTFALLPPGFNWGNTDPSGSYVEGSLIFQIEFGSLFAIGAMLAWRNREWTWRHLLHLNPFLILMITYCALTMLWSPYPVVTLKRVTQLVGLVLVGIAISPPVGGRQQLIRTMLGTLMVLMVISFVVALAIPSIGVDYELGAAWRGIMTQKNTLGAIAGLCVVFWLKESLGQVFPRALCYTGMLFASFILIMAKSSTAILVATLGSAIYMVVRKRYLTGQFESRRIVLVLAMAVMLALLVFYTLESRLPDIDELLSPITAIFNKSTDLTGRTDIWRLVVLEINKHPIFGIGYGAFWLGEGSPSQSIIDILHWIPLQAHNGYLDIFNELGIIGLCLMALVFVYHIISLVRLTTFDREEAAIHWAMLILILISNLSESEVFRGVLFQNIFFLYSSTSISARLTVHRMQLARQAEEDRQRLAQQQEALLEQAPEKHPEMKGPAR</sequence>